<dbReference type="GO" id="GO:0004806">
    <property type="term" value="F:triacylglycerol lipase activity"/>
    <property type="evidence" value="ECO:0007669"/>
    <property type="project" value="InterPro"/>
</dbReference>
<accession>A0A4P9X8J5</accession>
<reference evidence="7" key="1">
    <citation type="journal article" date="2018" name="Nat. Microbiol.">
        <title>Leveraging single-cell genomics to expand the fungal tree of life.</title>
        <authorList>
            <person name="Ahrendt S.R."/>
            <person name="Quandt C.A."/>
            <person name="Ciobanu D."/>
            <person name="Clum A."/>
            <person name="Salamov A."/>
            <person name="Andreopoulos B."/>
            <person name="Cheng J.F."/>
            <person name="Woyke T."/>
            <person name="Pelin A."/>
            <person name="Henrissat B."/>
            <person name="Reynolds N.K."/>
            <person name="Benny G.L."/>
            <person name="Smith M.E."/>
            <person name="James T.Y."/>
            <person name="Grigoriev I.V."/>
        </authorList>
    </citation>
    <scope>NUCLEOTIDE SEQUENCE [LARGE SCALE GENOMIC DNA]</scope>
    <source>
        <strain evidence="7">ATCC 52028</strain>
    </source>
</reference>
<dbReference type="InterPro" id="IPR002641">
    <property type="entry name" value="PNPLA_dom"/>
</dbReference>
<dbReference type="STRING" id="1555241.A0A4P9X8J5"/>
<feature type="domain" description="PNPLA" evidence="5">
    <location>
        <begin position="75"/>
        <end position="255"/>
    </location>
</feature>
<keyword evidence="7" id="KW-1185">Reference proteome</keyword>
<evidence type="ECO:0000259" key="5">
    <source>
        <dbReference type="PROSITE" id="PS51635"/>
    </source>
</evidence>
<evidence type="ECO:0000256" key="3">
    <source>
        <dbReference type="ARBA" id="ARBA00023098"/>
    </source>
</evidence>
<evidence type="ECO:0000313" key="7">
    <source>
        <dbReference type="Proteomes" id="UP000274922"/>
    </source>
</evidence>
<dbReference type="Pfam" id="PF01734">
    <property type="entry name" value="Patatin"/>
    <property type="match status" value="1"/>
</dbReference>
<dbReference type="InterPro" id="IPR050301">
    <property type="entry name" value="NTE"/>
</dbReference>
<organism evidence="6 7">
    <name type="scientific">Caulochytrium protostelioides</name>
    <dbReference type="NCBI Taxonomy" id="1555241"/>
    <lineage>
        <taxon>Eukaryota</taxon>
        <taxon>Fungi</taxon>
        <taxon>Fungi incertae sedis</taxon>
        <taxon>Chytridiomycota</taxon>
        <taxon>Chytridiomycota incertae sedis</taxon>
        <taxon>Chytridiomycetes</taxon>
        <taxon>Caulochytriales</taxon>
        <taxon>Caulochytriaceae</taxon>
        <taxon>Caulochytrium</taxon>
    </lineage>
</organism>
<dbReference type="AlphaFoldDB" id="A0A4P9X8J5"/>
<dbReference type="GO" id="GO:0006641">
    <property type="term" value="P:triglyceride metabolic process"/>
    <property type="evidence" value="ECO:0007669"/>
    <property type="project" value="UniProtKB-ARBA"/>
</dbReference>
<keyword evidence="3" id="KW-0443">Lipid metabolism</keyword>
<dbReference type="Proteomes" id="UP000274922">
    <property type="component" value="Unassembled WGS sequence"/>
</dbReference>
<keyword evidence="2" id="KW-0442">Lipid degradation</keyword>
<evidence type="ECO:0000256" key="2">
    <source>
        <dbReference type="ARBA" id="ARBA00022963"/>
    </source>
</evidence>
<evidence type="ECO:0000313" key="6">
    <source>
        <dbReference type="EMBL" id="RKP01572.1"/>
    </source>
</evidence>
<keyword evidence="1" id="KW-0378">Hydrolase</keyword>
<name>A0A4P9X8J5_9FUNG</name>
<dbReference type="GO" id="GO:0016042">
    <property type="term" value="P:lipid catabolic process"/>
    <property type="evidence" value="ECO:0007669"/>
    <property type="project" value="UniProtKB-KW"/>
</dbReference>
<dbReference type="PROSITE" id="PS51635">
    <property type="entry name" value="PNPLA"/>
    <property type="match status" value="1"/>
</dbReference>
<dbReference type="OrthoDB" id="10049244at2759"/>
<sequence>MMHLVRSGLLRNLGGIGDRRLYVHARTGTKQLIEDYHREVVRLIDAISRRSRPLSITARLEFLNETRLAYGGTALLLHGGASLGICHLGVVKALADASLLPRYVSGANVGALVAAMVGTHTDAELLACVRPRGVNLTAFRRRGTDGTVTRKIIRFLKHGYLLDVRVLEELLRANVGEMTFEEAFRRTGRVLNITVATFRTNEIPRLLNYLTAPNVLVWSAACASMAVTGLYDAVDLLAKDRKGNIRHWAPSAVLWRSSDAADADADADAGAGVAVDDRGSLERRLAELFGVNHFLVSDCATLRVSPLIQALTHARHAATLGLSLGLGELRHLLLQLGRLGLMPRGVARALAGVPHGQRHVVIAPTFGFVDYRTMFAHPTDASLQEWTRKGERSTWPHLSWIAARTTIEYALDDAIARLHA</sequence>
<dbReference type="PANTHER" id="PTHR14226:SF44">
    <property type="entry name" value="TRIACYLGLYCEROL LIPASE 3"/>
    <property type="match status" value="1"/>
</dbReference>
<evidence type="ECO:0000256" key="4">
    <source>
        <dbReference type="PROSITE-ProRule" id="PRU01161"/>
    </source>
</evidence>
<feature type="non-terminal residue" evidence="6">
    <location>
        <position position="420"/>
    </location>
</feature>
<protein>
    <recommendedName>
        <fullName evidence="5">PNPLA domain-containing protein</fullName>
    </recommendedName>
</protein>
<dbReference type="PANTHER" id="PTHR14226">
    <property type="entry name" value="NEUROPATHY TARGET ESTERASE/SWISS CHEESE D.MELANOGASTER"/>
    <property type="match status" value="1"/>
</dbReference>
<dbReference type="Gene3D" id="3.40.1090.10">
    <property type="entry name" value="Cytosolic phospholipase A2 catalytic domain"/>
    <property type="match status" value="2"/>
</dbReference>
<gene>
    <name evidence="6" type="ORF">CXG81DRAFT_5683</name>
</gene>
<proteinExistence type="predicted"/>
<dbReference type="Pfam" id="PF11815">
    <property type="entry name" value="DUF3336"/>
    <property type="match status" value="1"/>
</dbReference>
<dbReference type="SUPFAM" id="SSF52151">
    <property type="entry name" value="FabD/lysophospholipase-like"/>
    <property type="match status" value="1"/>
</dbReference>
<dbReference type="InterPro" id="IPR016035">
    <property type="entry name" value="Acyl_Trfase/lysoPLipase"/>
</dbReference>
<evidence type="ECO:0000256" key="1">
    <source>
        <dbReference type="ARBA" id="ARBA00022801"/>
    </source>
</evidence>
<dbReference type="InterPro" id="IPR021771">
    <property type="entry name" value="Triacylglycerol_lipase_N"/>
</dbReference>
<dbReference type="EMBL" id="ML014168">
    <property type="protein sequence ID" value="RKP01572.1"/>
    <property type="molecule type" value="Genomic_DNA"/>
</dbReference>
<comment type="caution">
    <text evidence="4">Lacks conserved residue(s) required for the propagation of feature annotation.</text>
</comment>